<sequence length="219" mass="23245">MVSSETLLDAVRRHEHWQTGLGGLVLPTGSFCEVSGPAASAKTELLYTLALTCRPSRLLLWVDADGRFDPMRLHAIGQARGLPEDALSRIAVVRARSAPDLVRILDDVKDDDVFAVIVDGANSWINIDSGPRFRAARDALSQYCKRGGIVVATSSDSGAHVPPASRRLTLSPSISIALAYVEGTRPPCFKATVSGPGVPRTSLQVDIGSSGCTATPIIK</sequence>
<dbReference type="SUPFAM" id="SSF52540">
    <property type="entry name" value="P-loop containing nucleoside triphosphate hydrolases"/>
    <property type="match status" value="1"/>
</dbReference>
<evidence type="ECO:0000313" key="2">
    <source>
        <dbReference type="EMBL" id="CEO99937.1"/>
    </source>
</evidence>
<evidence type="ECO:0000313" key="3">
    <source>
        <dbReference type="Proteomes" id="UP000039324"/>
    </source>
</evidence>
<feature type="domain" description="Rad51-like C-terminal" evidence="1">
    <location>
        <begin position="26"/>
        <end position="121"/>
    </location>
</feature>
<name>A0A0G4IXG4_PLABS</name>
<keyword evidence="3" id="KW-1185">Reference proteome</keyword>
<dbReference type="InterPro" id="IPR027417">
    <property type="entry name" value="P-loop_NTPase"/>
</dbReference>
<evidence type="ECO:0000259" key="1">
    <source>
        <dbReference type="Pfam" id="PF08423"/>
    </source>
</evidence>
<dbReference type="Pfam" id="PF08423">
    <property type="entry name" value="Rad51"/>
    <property type="match status" value="1"/>
</dbReference>
<dbReference type="InterPro" id="IPR013632">
    <property type="entry name" value="Rad51_C"/>
</dbReference>
<organism evidence="2 3">
    <name type="scientific">Plasmodiophora brassicae</name>
    <name type="common">Clubroot disease agent</name>
    <dbReference type="NCBI Taxonomy" id="37360"/>
    <lineage>
        <taxon>Eukaryota</taxon>
        <taxon>Sar</taxon>
        <taxon>Rhizaria</taxon>
        <taxon>Endomyxa</taxon>
        <taxon>Phytomyxea</taxon>
        <taxon>Plasmodiophorida</taxon>
        <taxon>Plasmodiophoridae</taxon>
        <taxon>Plasmodiophora</taxon>
    </lineage>
</organism>
<dbReference type="Gene3D" id="3.40.50.300">
    <property type="entry name" value="P-loop containing nucleotide triphosphate hydrolases"/>
    <property type="match status" value="1"/>
</dbReference>
<accession>A0A0G4IXG4</accession>
<proteinExistence type="predicted"/>
<reference evidence="2 3" key="1">
    <citation type="submission" date="2015-02" db="EMBL/GenBank/DDBJ databases">
        <authorList>
            <person name="Chooi Y.-H."/>
        </authorList>
    </citation>
    <scope>NUCLEOTIDE SEQUENCE [LARGE SCALE GENOMIC DNA]</scope>
    <source>
        <strain evidence="2">E3</strain>
    </source>
</reference>
<gene>
    <name evidence="2" type="ORF">PBRA_007671</name>
</gene>
<dbReference type="EMBL" id="CDSF01000095">
    <property type="protein sequence ID" value="CEO99937.1"/>
    <property type="molecule type" value="Genomic_DNA"/>
</dbReference>
<dbReference type="AlphaFoldDB" id="A0A0G4IXG4"/>
<protein>
    <recommendedName>
        <fullName evidence="1">Rad51-like C-terminal domain-containing protein</fullName>
    </recommendedName>
</protein>
<dbReference type="STRING" id="37360.A0A0G4IXG4"/>
<dbReference type="Proteomes" id="UP000039324">
    <property type="component" value="Unassembled WGS sequence"/>
</dbReference>